<dbReference type="PANTHER" id="PTHR31479">
    <property type="entry name" value="ALPHA/BETA-HYDROLASES SUPERFAMILY PROTEIN"/>
    <property type="match status" value="1"/>
</dbReference>
<dbReference type="PANTHER" id="PTHR31479:SF25">
    <property type="entry name" value="OS07G0527900 PROTEIN"/>
    <property type="match status" value="1"/>
</dbReference>
<evidence type="ECO:0008006" key="3">
    <source>
        <dbReference type="Google" id="ProtNLM"/>
    </source>
</evidence>
<reference evidence="1" key="2">
    <citation type="submission" date="2021-12" db="EMBL/GenBank/DDBJ databases">
        <title>Resequencing data analysis of finger millet.</title>
        <authorList>
            <person name="Hatakeyama M."/>
            <person name="Aluri S."/>
            <person name="Balachadran M.T."/>
            <person name="Sivarajan S.R."/>
            <person name="Poveda L."/>
            <person name="Shimizu-Inatsugi R."/>
            <person name="Schlapbach R."/>
            <person name="Sreeman S.M."/>
            <person name="Shimizu K.K."/>
        </authorList>
    </citation>
    <scope>NUCLEOTIDE SEQUENCE</scope>
</reference>
<dbReference type="AlphaFoldDB" id="A0AAV5DMW4"/>
<evidence type="ECO:0000313" key="2">
    <source>
        <dbReference type="Proteomes" id="UP001054889"/>
    </source>
</evidence>
<reference evidence="1" key="1">
    <citation type="journal article" date="2018" name="DNA Res.">
        <title>Multiple hybrid de novo genome assembly of finger millet, an orphan allotetraploid crop.</title>
        <authorList>
            <person name="Hatakeyama M."/>
            <person name="Aluri S."/>
            <person name="Balachadran M.T."/>
            <person name="Sivarajan S.R."/>
            <person name="Patrignani A."/>
            <person name="Gruter S."/>
            <person name="Poveda L."/>
            <person name="Shimizu-Inatsugi R."/>
            <person name="Baeten J."/>
            <person name="Francoijs K.J."/>
            <person name="Nataraja K.N."/>
            <person name="Reddy Y.A.N."/>
            <person name="Phadnis S."/>
            <person name="Ravikumar R.L."/>
            <person name="Schlapbach R."/>
            <person name="Sreeman S.M."/>
            <person name="Shimizu K.K."/>
        </authorList>
    </citation>
    <scope>NUCLEOTIDE SEQUENCE</scope>
</reference>
<dbReference type="Gene3D" id="3.40.50.1820">
    <property type="entry name" value="alpha/beta hydrolase"/>
    <property type="match status" value="1"/>
</dbReference>
<protein>
    <recommendedName>
        <fullName evidence="3">Fungal lipase-like domain-containing protein</fullName>
    </recommendedName>
</protein>
<name>A0AAV5DMW4_ELECO</name>
<dbReference type="InterPro" id="IPR029058">
    <property type="entry name" value="AB_hydrolase_fold"/>
</dbReference>
<dbReference type="EMBL" id="BQKI01000018">
    <property type="protein sequence ID" value="GJN11561.1"/>
    <property type="molecule type" value="Genomic_DNA"/>
</dbReference>
<accession>A0AAV5DMW4</accession>
<comment type="caution">
    <text evidence="1">The sequence shown here is derived from an EMBL/GenBank/DDBJ whole genome shotgun (WGS) entry which is preliminary data.</text>
</comment>
<gene>
    <name evidence="1" type="primary">ga29760</name>
    <name evidence="1" type="ORF">PR202_ga29760</name>
</gene>
<organism evidence="1 2">
    <name type="scientific">Eleusine coracana subsp. coracana</name>
    <dbReference type="NCBI Taxonomy" id="191504"/>
    <lineage>
        <taxon>Eukaryota</taxon>
        <taxon>Viridiplantae</taxon>
        <taxon>Streptophyta</taxon>
        <taxon>Embryophyta</taxon>
        <taxon>Tracheophyta</taxon>
        <taxon>Spermatophyta</taxon>
        <taxon>Magnoliopsida</taxon>
        <taxon>Liliopsida</taxon>
        <taxon>Poales</taxon>
        <taxon>Poaceae</taxon>
        <taxon>PACMAD clade</taxon>
        <taxon>Chloridoideae</taxon>
        <taxon>Cynodonteae</taxon>
        <taxon>Eleusininae</taxon>
        <taxon>Eleusine</taxon>
    </lineage>
</organism>
<sequence>MQLAPAWWESFHFSRLGPDMFACDCVCDFCKNFGPQPNIRYSRGVVFEYVPPDGASRHPSAPRYIVAFRGTMPLNPNIFGDMRLNLRIVLNKRHLCSRFCEAHERIGELVDSTADADSTCSAVWLTGHSLGASIALEVGREMMKQGFNLPTFLYNPPHVSLEPVSNLFRVPEKAKQAVYLGGSFVKYAMAKTILRSQRKHMVTVFGKLSPWVPELYVHQRDWICNGFINQLELQEKVQKRFPKIIMSAETLACRDLLHRSAMFGSGIKRERLHLLPSARLWKNSSPDENAHELKQWWKPDLMLSSRLYSGLECWPELC</sequence>
<dbReference type="SUPFAM" id="SSF53474">
    <property type="entry name" value="alpha/beta-Hydrolases"/>
    <property type="match status" value="1"/>
</dbReference>
<evidence type="ECO:0000313" key="1">
    <source>
        <dbReference type="EMBL" id="GJN11561.1"/>
    </source>
</evidence>
<keyword evidence="2" id="KW-1185">Reference proteome</keyword>
<dbReference type="Proteomes" id="UP001054889">
    <property type="component" value="Unassembled WGS sequence"/>
</dbReference>
<proteinExistence type="predicted"/>